<proteinExistence type="predicted"/>
<dbReference type="AlphaFoldDB" id="A0A1R2BQV0"/>
<organism evidence="1 2">
    <name type="scientific">Stentor coeruleus</name>
    <dbReference type="NCBI Taxonomy" id="5963"/>
    <lineage>
        <taxon>Eukaryota</taxon>
        <taxon>Sar</taxon>
        <taxon>Alveolata</taxon>
        <taxon>Ciliophora</taxon>
        <taxon>Postciliodesmatophora</taxon>
        <taxon>Heterotrichea</taxon>
        <taxon>Heterotrichida</taxon>
        <taxon>Stentoridae</taxon>
        <taxon>Stentor</taxon>
    </lineage>
</organism>
<dbReference type="Proteomes" id="UP000187209">
    <property type="component" value="Unassembled WGS sequence"/>
</dbReference>
<name>A0A1R2BQV0_9CILI</name>
<gene>
    <name evidence="1" type="ORF">SteCoe_20905</name>
</gene>
<protein>
    <submittedName>
        <fullName evidence="1">Uncharacterized protein</fullName>
    </submittedName>
</protein>
<accession>A0A1R2BQV0</accession>
<comment type="caution">
    <text evidence="1">The sequence shown here is derived from an EMBL/GenBank/DDBJ whole genome shotgun (WGS) entry which is preliminary data.</text>
</comment>
<evidence type="ECO:0000313" key="1">
    <source>
        <dbReference type="EMBL" id="OMJ79158.1"/>
    </source>
</evidence>
<evidence type="ECO:0000313" key="2">
    <source>
        <dbReference type="Proteomes" id="UP000187209"/>
    </source>
</evidence>
<dbReference type="EMBL" id="MPUH01000485">
    <property type="protein sequence ID" value="OMJ79158.1"/>
    <property type="molecule type" value="Genomic_DNA"/>
</dbReference>
<reference evidence="1 2" key="1">
    <citation type="submission" date="2016-11" db="EMBL/GenBank/DDBJ databases">
        <title>The macronuclear genome of Stentor coeruleus: a giant cell with tiny introns.</title>
        <authorList>
            <person name="Slabodnick M."/>
            <person name="Ruby J.G."/>
            <person name="Reiff S.B."/>
            <person name="Swart E.C."/>
            <person name="Gosai S."/>
            <person name="Prabakaran S."/>
            <person name="Witkowska E."/>
            <person name="Larue G.E."/>
            <person name="Fisher S."/>
            <person name="Freeman R.M."/>
            <person name="Gunawardena J."/>
            <person name="Chu W."/>
            <person name="Stover N.A."/>
            <person name="Gregory B.D."/>
            <person name="Nowacki M."/>
            <person name="Derisi J."/>
            <person name="Roy S.W."/>
            <person name="Marshall W.F."/>
            <person name="Sood P."/>
        </authorList>
    </citation>
    <scope>NUCLEOTIDE SEQUENCE [LARGE SCALE GENOMIC DNA]</scope>
    <source>
        <strain evidence="1">WM001</strain>
    </source>
</reference>
<sequence>MSRQRGYIASDYRRLRNDIPVFQASEAEIQMDLKKLKYVKKIEPEPVEVVTKLELPKKRKAPVEDDKFVIDGLIKLMNTKPPEVKKKPVEVVEKKPEPAPKPNLNQAAWMNMMAMQNQYMKNIMLASQFSYFPQIAPPPIKSSADYHLKVAKFIHLQKNSTKNNISK</sequence>
<keyword evidence="2" id="KW-1185">Reference proteome</keyword>